<keyword evidence="2" id="KW-0732">Signal</keyword>
<comment type="caution">
    <text evidence="3">The sequence shown here is derived from an EMBL/GenBank/DDBJ whole genome shotgun (WGS) entry which is preliminary data.</text>
</comment>
<name>A0AA89C2T5_PINIB</name>
<dbReference type="AlphaFoldDB" id="A0AA89C2T5"/>
<feature type="signal peptide" evidence="2">
    <location>
        <begin position="1"/>
        <end position="20"/>
    </location>
</feature>
<accession>A0AA89C2T5</accession>
<dbReference type="EMBL" id="VSWD01000009">
    <property type="protein sequence ID" value="KAK3092411.1"/>
    <property type="molecule type" value="Genomic_DNA"/>
</dbReference>
<gene>
    <name evidence="3" type="ORF">FSP39_002487</name>
</gene>
<evidence type="ECO:0000313" key="3">
    <source>
        <dbReference type="EMBL" id="KAK3092411.1"/>
    </source>
</evidence>
<feature type="compositionally biased region" description="Polar residues" evidence="1">
    <location>
        <begin position="203"/>
        <end position="221"/>
    </location>
</feature>
<evidence type="ECO:0000256" key="2">
    <source>
        <dbReference type="SAM" id="SignalP"/>
    </source>
</evidence>
<evidence type="ECO:0000256" key="1">
    <source>
        <dbReference type="SAM" id="MobiDB-lite"/>
    </source>
</evidence>
<organism evidence="3 4">
    <name type="scientific">Pinctada imbricata</name>
    <name type="common">Atlantic pearl-oyster</name>
    <name type="synonym">Pinctada martensii</name>
    <dbReference type="NCBI Taxonomy" id="66713"/>
    <lineage>
        <taxon>Eukaryota</taxon>
        <taxon>Metazoa</taxon>
        <taxon>Spiralia</taxon>
        <taxon>Lophotrochozoa</taxon>
        <taxon>Mollusca</taxon>
        <taxon>Bivalvia</taxon>
        <taxon>Autobranchia</taxon>
        <taxon>Pteriomorphia</taxon>
        <taxon>Pterioida</taxon>
        <taxon>Pterioidea</taxon>
        <taxon>Pteriidae</taxon>
        <taxon>Pinctada</taxon>
    </lineage>
</organism>
<feature type="region of interest" description="Disordered" evidence="1">
    <location>
        <begin position="183"/>
        <end position="221"/>
    </location>
</feature>
<reference evidence="3" key="1">
    <citation type="submission" date="2019-08" db="EMBL/GenBank/DDBJ databases">
        <title>The improved chromosome-level genome for the pearl oyster Pinctada fucata martensii using PacBio sequencing and Hi-C.</title>
        <authorList>
            <person name="Zheng Z."/>
        </authorList>
    </citation>
    <scope>NUCLEOTIDE SEQUENCE</scope>
    <source>
        <strain evidence="3">ZZ-2019</strain>
        <tissue evidence="3">Adductor muscle</tissue>
    </source>
</reference>
<keyword evidence="4" id="KW-1185">Reference proteome</keyword>
<dbReference type="Proteomes" id="UP001186944">
    <property type="component" value="Unassembled WGS sequence"/>
</dbReference>
<feature type="compositionally biased region" description="Acidic residues" evidence="1">
    <location>
        <begin position="183"/>
        <end position="201"/>
    </location>
</feature>
<protein>
    <submittedName>
        <fullName evidence="3">Uncharacterized protein</fullName>
    </submittedName>
</protein>
<sequence>MSKFLLVCLVVLFVALVSEAGRHWKGRGHRGGRGHKGDGTLMTMRGRGRGGQWRRRWAIGGQNGIHKVDDAAALSGDDNIPVRSRESWIDMPRPAMRPWKLRRKMRRWNKLHKMQQGNDYTGVTSARKAKWMAKKNRRHNRWRAMLAKKGCFCLTPEKLQALRQLIVDEGMEDEFPEIVSDDFYDDDKDNIEDDDDNEDDSVPNVTTVQVEDSTTKIPILS</sequence>
<evidence type="ECO:0000313" key="4">
    <source>
        <dbReference type="Proteomes" id="UP001186944"/>
    </source>
</evidence>
<feature type="chain" id="PRO_5041658017" evidence="2">
    <location>
        <begin position="21"/>
        <end position="221"/>
    </location>
</feature>
<proteinExistence type="predicted"/>